<dbReference type="SMART" id="SM00184">
    <property type="entry name" value="RING"/>
    <property type="match status" value="1"/>
</dbReference>
<dbReference type="PANTHER" id="PTHR15710:SF228">
    <property type="entry name" value="FINGER DOMAIN PROTEIN, PUTATIVE-RELATED"/>
    <property type="match status" value="1"/>
</dbReference>
<evidence type="ECO:0000256" key="8">
    <source>
        <dbReference type="PROSITE-ProRule" id="PRU00175"/>
    </source>
</evidence>
<feature type="compositionally biased region" description="Low complexity" evidence="9">
    <location>
        <begin position="261"/>
        <end position="273"/>
    </location>
</feature>
<dbReference type="FunFam" id="3.30.40.10:FF:000127">
    <property type="entry name" value="E3 ubiquitin-protein ligase RNF181"/>
    <property type="match status" value="1"/>
</dbReference>
<dbReference type="Pfam" id="PF13639">
    <property type="entry name" value="zf-RING_2"/>
    <property type="match status" value="1"/>
</dbReference>
<dbReference type="InterPro" id="IPR001841">
    <property type="entry name" value="Znf_RING"/>
</dbReference>
<dbReference type="GO" id="GO:0008270">
    <property type="term" value="F:zinc ion binding"/>
    <property type="evidence" value="ECO:0007669"/>
    <property type="project" value="UniProtKB-KW"/>
</dbReference>
<dbReference type="Gene3D" id="3.30.40.10">
    <property type="entry name" value="Zinc/RING finger domain, C3HC4 (zinc finger)"/>
    <property type="match status" value="1"/>
</dbReference>
<proteinExistence type="predicted"/>
<evidence type="ECO:0000256" key="2">
    <source>
        <dbReference type="ARBA" id="ARBA00012483"/>
    </source>
</evidence>
<keyword evidence="4" id="KW-0479">Metal-binding</keyword>
<dbReference type="CDD" id="cd16454">
    <property type="entry name" value="RING-H2_PA-TM-RING"/>
    <property type="match status" value="1"/>
</dbReference>
<dbReference type="SUPFAM" id="SSF57850">
    <property type="entry name" value="RING/U-box"/>
    <property type="match status" value="1"/>
</dbReference>
<feature type="compositionally biased region" description="Gly residues" evidence="9">
    <location>
        <begin position="215"/>
        <end position="231"/>
    </location>
</feature>
<dbReference type="Proteomes" id="UP000281468">
    <property type="component" value="Unassembled WGS sequence"/>
</dbReference>
<evidence type="ECO:0000256" key="9">
    <source>
        <dbReference type="SAM" id="MobiDB-lite"/>
    </source>
</evidence>
<keyword evidence="6" id="KW-0833">Ubl conjugation pathway</keyword>
<evidence type="ECO:0000256" key="1">
    <source>
        <dbReference type="ARBA" id="ARBA00000900"/>
    </source>
</evidence>
<feature type="region of interest" description="Disordered" evidence="9">
    <location>
        <begin position="251"/>
        <end position="339"/>
    </location>
</feature>
<dbReference type="GO" id="GO:0005737">
    <property type="term" value="C:cytoplasm"/>
    <property type="evidence" value="ECO:0007669"/>
    <property type="project" value="TreeGrafter"/>
</dbReference>
<evidence type="ECO:0000256" key="6">
    <source>
        <dbReference type="ARBA" id="ARBA00022786"/>
    </source>
</evidence>
<dbReference type="EMBL" id="QWIQ01000018">
    <property type="protein sequence ID" value="RMZ16492.1"/>
    <property type="molecule type" value="Genomic_DNA"/>
</dbReference>
<evidence type="ECO:0000313" key="12">
    <source>
        <dbReference type="Proteomes" id="UP000281468"/>
    </source>
</evidence>
<protein>
    <recommendedName>
        <fullName evidence="2">RING-type E3 ubiquitin transferase</fullName>
        <ecNumber evidence="2">2.3.2.27</ecNumber>
    </recommendedName>
</protein>
<feature type="region of interest" description="Disordered" evidence="9">
    <location>
        <begin position="153"/>
        <end position="231"/>
    </location>
</feature>
<dbReference type="PROSITE" id="PS50089">
    <property type="entry name" value="ZF_RING_2"/>
    <property type="match status" value="1"/>
</dbReference>
<name>A0A3M7HTU5_HORWE</name>
<evidence type="ECO:0000256" key="5">
    <source>
        <dbReference type="ARBA" id="ARBA00022771"/>
    </source>
</evidence>
<dbReference type="GO" id="GO:0016567">
    <property type="term" value="P:protein ubiquitination"/>
    <property type="evidence" value="ECO:0007669"/>
    <property type="project" value="TreeGrafter"/>
</dbReference>
<feature type="compositionally biased region" description="Low complexity" evidence="9">
    <location>
        <begin position="329"/>
        <end position="339"/>
    </location>
</feature>
<gene>
    <name evidence="11" type="ORF">D0862_01219</name>
</gene>
<evidence type="ECO:0000313" key="11">
    <source>
        <dbReference type="EMBL" id="RMZ16492.1"/>
    </source>
</evidence>
<evidence type="ECO:0000256" key="3">
    <source>
        <dbReference type="ARBA" id="ARBA00022679"/>
    </source>
</evidence>
<dbReference type="GO" id="GO:0061630">
    <property type="term" value="F:ubiquitin protein ligase activity"/>
    <property type="evidence" value="ECO:0007669"/>
    <property type="project" value="UniProtKB-EC"/>
</dbReference>
<keyword evidence="3" id="KW-0808">Transferase</keyword>
<accession>A0A3M7HTU5</accession>
<dbReference type="InterPro" id="IPR013083">
    <property type="entry name" value="Znf_RING/FYVE/PHD"/>
</dbReference>
<keyword evidence="7" id="KW-0862">Zinc</keyword>
<feature type="compositionally biased region" description="Polar residues" evidence="9">
    <location>
        <begin position="549"/>
        <end position="570"/>
    </location>
</feature>
<comment type="caution">
    <text evidence="11">The sequence shown here is derived from an EMBL/GenBank/DDBJ whole genome shotgun (WGS) entry which is preliminary data.</text>
</comment>
<evidence type="ECO:0000256" key="4">
    <source>
        <dbReference type="ARBA" id="ARBA00022723"/>
    </source>
</evidence>
<comment type="catalytic activity">
    <reaction evidence="1">
        <text>S-ubiquitinyl-[E2 ubiquitin-conjugating enzyme]-L-cysteine + [acceptor protein]-L-lysine = [E2 ubiquitin-conjugating enzyme]-L-cysteine + N(6)-ubiquitinyl-[acceptor protein]-L-lysine.</text>
        <dbReference type="EC" id="2.3.2.27"/>
    </reaction>
</comment>
<dbReference type="EC" id="2.3.2.27" evidence="2"/>
<feature type="region of interest" description="Disordered" evidence="9">
    <location>
        <begin position="507"/>
        <end position="635"/>
    </location>
</feature>
<evidence type="ECO:0000259" key="10">
    <source>
        <dbReference type="PROSITE" id="PS50089"/>
    </source>
</evidence>
<sequence>MVHICYCKLFVHCSGAATGAPHLTKPELTSEDVIFDYLSESKTDTSPDSSVQVGYQEDLRLTLHAQQSLRFYLTSLSALPCCHTRAIDRANRAECDCVYSIKMADRTSAPPTQPAQRDTMYCHQCENEWYRDEHGLTCPECHSDFCEVIEPDHDPRNEHLPEQEPPPGLLGGGPGFYGAPDPDEEDIDNLGGAGMRWERTPEGQMRGTFNRTYHFGGGAQPGQGQQDGGLGGGLMGLVGNILGGAFNNAMQQGQQQGGHQGPDQGQQPQSGDQRPMSPNRDDGSRAQSAPGQGRGGTNVRHFHGPFGHISIASSSSMNFGPGGLHPRDANNPQAPQQQPEGIDDLMRMMFNIGAMPPGGAGGMFGGPPGMMGGGMPMGGGGHAHPMMGGPFGGLFQLFGGMPMGGVHGDAVFSQEDLDRVITQLMEQHQSGNAPGPASESAIAALPKRKIEEKDLDENGRADCSICMDEAPLGVEVTVLPCSHWFHGECIKAWLSEHDTCPHCRQGIMPKEGGSEANRPRDPTQAPLHDMMNNPPPPPGPNNMPGGFPSTGNEGNESSQDPGYGGSQNRPMSGMHRRSSSTGANDGRPSGQRLGSGSGGGIFQQMRNAFGSSNRGGGAPGQQGPGAGYGSGNPGS</sequence>
<reference evidence="11 12" key="1">
    <citation type="journal article" date="2018" name="BMC Genomics">
        <title>Genomic evidence for intraspecific hybridization in a clonal and extremely halotolerant yeast.</title>
        <authorList>
            <person name="Gostincar C."/>
            <person name="Stajich J.E."/>
            <person name="Zupancic J."/>
            <person name="Zalar P."/>
            <person name="Gunde-Cimerman N."/>
        </authorList>
    </citation>
    <scope>NUCLEOTIDE SEQUENCE [LARGE SCALE GENOMIC DNA]</scope>
    <source>
        <strain evidence="11 12">EXF-171</strain>
    </source>
</reference>
<dbReference type="VEuPathDB" id="FungiDB:BTJ68_07336"/>
<organism evidence="11 12">
    <name type="scientific">Hortaea werneckii</name>
    <name type="common">Black yeast</name>
    <name type="synonym">Cladosporium werneckii</name>
    <dbReference type="NCBI Taxonomy" id="91943"/>
    <lineage>
        <taxon>Eukaryota</taxon>
        <taxon>Fungi</taxon>
        <taxon>Dikarya</taxon>
        <taxon>Ascomycota</taxon>
        <taxon>Pezizomycotina</taxon>
        <taxon>Dothideomycetes</taxon>
        <taxon>Dothideomycetidae</taxon>
        <taxon>Mycosphaerellales</taxon>
        <taxon>Teratosphaeriaceae</taxon>
        <taxon>Hortaea</taxon>
    </lineage>
</organism>
<feature type="compositionally biased region" description="Basic and acidic residues" evidence="9">
    <location>
        <begin position="153"/>
        <end position="162"/>
    </location>
</feature>
<dbReference type="PANTHER" id="PTHR15710">
    <property type="entry name" value="E3 UBIQUITIN-PROTEIN LIGASE PRAJA"/>
    <property type="match status" value="1"/>
</dbReference>
<evidence type="ECO:0000256" key="7">
    <source>
        <dbReference type="ARBA" id="ARBA00022833"/>
    </source>
</evidence>
<dbReference type="AlphaFoldDB" id="A0A3M7HTU5"/>
<keyword evidence="5 8" id="KW-0863">Zinc-finger</keyword>
<feature type="domain" description="RING-type" evidence="10">
    <location>
        <begin position="463"/>
        <end position="504"/>
    </location>
</feature>
<feature type="compositionally biased region" description="Gly residues" evidence="9">
    <location>
        <begin position="613"/>
        <end position="635"/>
    </location>
</feature>